<dbReference type="InterPro" id="IPR036388">
    <property type="entry name" value="WH-like_DNA-bd_sf"/>
</dbReference>
<feature type="domain" description="HTH luxR-type" evidence="4">
    <location>
        <begin position="162"/>
        <end position="227"/>
    </location>
</feature>
<keyword evidence="2" id="KW-0238">DNA-binding</keyword>
<keyword evidence="3" id="KW-0804">Transcription</keyword>
<dbReference type="PANTHER" id="PTHR44688">
    <property type="entry name" value="DNA-BINDING TRANSCRIPTIONAL ACTIVATOR DEVR_DOSR"/>
    <property type="match status" value="1"/>
</dbReference>
<protein>
    <recommendedName>
        <fullName evidence="4">HTH luxR-type domain-containing protein</fullName>
    </recommendedName>
</protein>
<accession>A0ABP7PKM9</accession>
<evidence type="ECO:0000256" key="2">
    <source>
        <dbReference type="ARBA" id="ARBA00023125"/>
    </source>
</evidence>
<evidence type="ECO:0000259" key="4">
    <source>
        <dbReference type="PROSITE" id="PS50043"/>
    </source>
</evidence>
<gene>
    <name evidence="5" type="ORF">GCM10022246_20070</name>
</gene>
<proteinExistence type="predicted"/>
<dbReference type="PANTHER" id="PTHR44688:SF16">
    <property type="entry name" value="DNA-BINDING TRANSCRIPTIONAL ACTIVATOR DEVR_DOSR"/>
    <property type="match status" value="1"/>
</dbReference>
<dbReference type="PROSITE" id="PS00622">
    <property type="entry name" value="HTH_LUXR_1"/>
    <property type="match status" value="1"/>
</dbReference>
<dbReference type="PROSITE" id="PS50043">
    <property type="entry name" value="HTH_LUXR_2"/>
    <property type="match status" value="1"/>
</dbReference>
<evidence type="ECO:0000313" key="5">
    <source>
        <dbReference type="EMBL" id="GAA3967236.1"/>
    </source>
</evidence>
<dbReference type="Pfam" id="PF00196">
    <property type="entry name" value="GerE"/>
    <property type="match status" value="1"/>
</dbReference>
<evidence type="ECO:0000256" key="1">
    <source>
        <dbReference type="ARBA" id="ARBA00023015"/>
    </source>
</evidence>
<evidence type="ECO:0000313" key="6">
    <source>
        <dbReference type="Proteomes" id="UP001501081"/>
    </source>
</evidence>
<dbReference type="EMBL" id="BAABAK010000010">
    <property type="protein sequence ID" value="GAA3967236.1"/>
    <property type="molecule type" value="Genomic_DNA"/>
</dbReference>
<evidence type="ECO:0000256" key="3">
    <source>
        <dbReference type="ARBA" id="ARBA00023163"/>
    </source>
</evidence>
<dbReference type="Gene3D" id="1.10.10.10">
    <property type="entry name" value="Winged helix-like DNA-binding domain superfamily/Winged helix DNA-binding domain"/>
    <property type="match status" value="1"/>
</dbReference>
<reference evidence="6" key="1">
    <citation type="journal article" date="2019" name="Int. J. Syst. Evol. Microbiol.">
        <title>The Global Catalogue of Microorganisms (GCM) 10K type strain sequencing project: providing services to taxonomists for standard genome sequencing and annotation.</title>
        <authorList>
            <consortium name="The Broad Institute Genomics Platform"/>
            <consortium name="The Broad Institute Genome Sequencing Center for Infectious Disease"/>
            <person name="Wu L."/>
            <person name="Ma J."/>
        </authorList>
    </citation>
    <scope>NUCLEOTIDE SEQUENCE [LARGE SCALE GENOMIC DNA]</scope>
    <source>
        <strain evidence="6">JCM 17338</strain>
    </source>
</reference>
<dbReference type="Proteomes" id="UP001501081">
    <property type="component" value="Unassembled WGS sequence"/>
</dbReference>
<keyword evidence="1" id="KW-0805">Transcription regulation</keyword>
<dbReference type="SUPFAM" id="SSF46894">
    <property type="entry name" value="C-terminal effector domain of the bipartite response regulators"/>
    <property type="match status" value="1"/>
</dbReference>
<dbReference type="PRINTS" id="PR00038">
    <property type="entry name" value="HTHLUXR"/>
</dbReference>
<name>A0ABP7PKM9_9SPHI</name>
<comment type="caution">
    <text evidence="5">The sequence shown here is derived from an EMBL/GenBank/DDBJ whole genome shotgun (WGS) entry which is preliminary data.</text>
</comment>
<dbReference type="CDD" id="cd06170">
    <property type="entry name" value="LuxR_C_like"/>
    <property type="match status" value="1"/>
</dbReference>
<organism evidence="5 6">
    <name type="scientific">Pedobacter ginsengiterrae</name>
    <dbReference type="NCBI Taxonomy" id="871696"/>
    <lineage>
        <taxon>Bacteria</taxon>
        <taxon>Pseudomonadati</taxon>
        <taxon>Bacteroidota</taxon>
        <taxon>Sphingobacteriia</taxon>
        <taxon>Sphingobacteriales</taxon>
        <taxon>Sphingobacteriaceae</taxon>
        <taxon>Pedobacter</taxon>
    </lineage>
</organism>
<sequence length="229" mass="26562">MPKNYKPQLTPVMRNLIDLNVKAFDQMPGVVIIHETVNWTVAYMSERGLKQIGLSLEEVCSLTSTEYYSRFFNAEDAKDYVPKIGAFMHGNNLEDTLSYYQQLKFPGKDNWQWHLSSTKIFLRDENDKPLLSITISIPIDAMHHMAAKADRLLKENDFLRKNYTNFSKLSKREKTILKEIALGKSSIEIAEELHISPTTVDTHRRNVRDKLRTKSSFEISQYARAFDLI</sequence>
<dbReference type="InterPro" id="IPR016032">
    <property type="entry name" value="Sig_transdc_resp-reg_C-effctor"/>
</dbReference>
<dbReference type="RefSeq" id="WP_316755962.1">
    <property type="nucleotide sequence ID" value="NZ_BAABAK010000010.1"/>
</dbReference>
<dbReference type="InterPro" id="IPR000792">
    <property type="entry name" value="Tscrpt_reg_LuxR_C"/>
</dbReference>
<dbReference type="SMART" id="SM00421">
    <property type="entry name" value="HTH_LUXR"/>
    <property type="match status" value="1"/>
</dbReference>
<keyword evidence="6" id="KW-1185">Reference proteome</keyword>